<sequence>MTILWEKKMAIPPERICLALLNMRLVGLQQEQNMVLLALIRAREQYRNCDTPNIGHRFPTKWTAQEAALYGKFTIKSDVWSFGIFLVELITLGQIPYQGMNNRVVLELVERGYRQPQPSKCPDNIYKIMLSCWHTSPNNRPTFDYLFDFFDNYCESAEPEVVDFNPERTHLDIYRILQTELTFDKKISDEKNLGGINWKGEWISKTRKPVCIKLFQEGKHTDFIREASIMKLCSHNNVLKLYGITTTVDWIVMEFVYDLNLLEYMRIYKENKINFNQMLHIAAQVACGMNYLGTKRIVHMDLTAANVFINDYYETKIYGFHVARVLGKDEDEFNPAPDHKFPTKWTAPEAAFDGKFTIKSDVWSFGILLLELTTLGQKPYPGITDRDCLEKVERGFRHEKPDNCPENIYKIMMSCWNKEPTKRPTFEYLFNYFDDYVVSAELEKEEIDKYLRSGKNNGDQIQIQYGKEEVQESCEEEECYTEASELDVHNVDKTLQFTLPPRNPTLGINTKRSSTNKQHVYENVDVRSNNVEDTKLKLHQVVTADIINTAGELAVCKSEQEYSEVKRDHKEASGVDVHSDASDVENNSQFTLPPRNPTLGINTKRSSTNKLHVYENVDVCSNNLEDTKLRLQQVDTADTITTCDDITVYLSEEEGEDNKEPSGIEVHSDASADNKILQS</sequence>
<feature type="domain" description="Protein kinase" evidence="8">
    <location>
        <begin position="187"/>
        <end position="437"/>
    </location>
</feature>
<dbReference type="InterPro" id="IPR001245">
    <property type="entry name" value="Ser-Thr/Tyr_kinase_cat_dom"/>
</dbReference>
<gene>
    <name evidence="9" type="ORF">MGAL_10B045677</name>
</gene>
<keyword evidence="4" id="KW-0418">Kinase</keyword>
<dbReference type="Gene3D" id="1.10.510.10">
    <property type="entry name" value="Transferase(Phosphotransferase) domain 1"/>
    <property type="match status" value="2"/>
</dbReference>
<evidence type="ECO:0000256" key="2">
    <source>
        <dbReference type="ARBA" id="ARBA00022679"/>
    </source>
</evidence>
<protein>
    <recommendedName>
        <fullName evidence="8">Protein kinase domain-containing protein</fullName>
    </recommendedName>
</protein>
<dbReference type="PROSITE" id="PS50011">
    <property type="entry name" value="PROTEIN_KINASE_DOM"/>
    <property type="match status" value="2"/>
</dbReference>
<evidence type="ECO:0000256" key="3">
    <source>
        <dbReference type="ARBA" id="ARBA00022741"/>
    </source>
</evidence>
<reference evidence="9" key="1">
    <citation type="submission" date="2018-11" db="EMBL/GenBank/DDBJ databases">
        <authorList>
            <person name="Alioto T."/>
            <person name="Alioto T."/>
        </authorList>
    </citation>
    <scope>NUCLEOTIDE SEQUENCE</scope>
</reference>
<dbReference type="GO" id="GO:0004714">
    <property type="term" value="F:transmembrane receptor protein tyrosine kinase activity"/>
    <property type="evidence" value="ECO:0007669"/>
    <property type="project" value="TreeGrafter"/>
</dbReference>
<evidence type="ECO:0000256" key="7">
    <source>
        <dbReference type="SAM" id="MobiDB-lite"/>
    </source>
</evidence>
<name>A0A8B6E7C8_MYTGA</name>
<dbReference type="AlphaFoldDB" id="A0A8B6E7C8"/>
<proteinExistence type="predicted"/>
<feature type="region of interest" description="Disordered" evidence="7">
    <location>
        <begin position="567"/>
        <end position="597"/>
    </location>
</feature>
<dbReference type="GO" id="GO:0005886">
    <property type="term" value="C:plasma membrane"/>
    <property type="evidence" value="ECO:0007669"/>
    <property type="project" value="TreeGrafter"/>
</dbReference>
<evidence type="ECO:0000256" key="4">
    <source>
        <dbReference type="ARBA" id="ARBA00022777"/>
    </source>
</evidence>
<evidence type="ECO:0000256" key="1">
    <source>
        <dbReference type="ARBA" id="ARBA00022553"/>
    </source>
</evidence>
<accession>A0A8B6E7C8</accession>
<comment type="caution">
    <text evidence="9">The sequence shown here is derived from an EMBL/GenBank/DDBJ whole genome shotgun (WGS) entry which is preliminary data.</text>
</comment>
<dbReference type="InterPro" id="IPR000719">
    <property type="entry name" value="Prot_kinase_dom"/>
</dbReference>
<evidence type="ECO:0000313" key="9">
    <source>
        <dbReference type="EMBL" id="VDI30903.1"/>
    </source>
</evidence>
<evidence type="ECO:0000256" key="5">
    <source>
        <dbReference type="ARBA" id="ARBA00022840"/>
    </source>
</evidence>
<dbReference type="PROSITE" id="PS00109">
    <property type="entry name" value="PROTEIN_KINASE_TYR"/>
    <property type="match status" value="1"/>
</dbReference>
<feature type="region of interest" description="Disordered" evidence="7">
    <location>
        <begin position="651"/>
        <end position="679"/>
    </location>
</feature>
<keyword evidence="1" id="KW-0597">Phosphoprotein</keyword>
<dbReference type="SUPFAM" id="SSF56112">
    <property type="entry name" value="Protein kinase-like (PK-like)"/>
    <property type="match status" value="2"/>
</dbReference>
<keyword evidence="10" id="KW-1185">Reference proteome</keyword>
<dbReference type="OrthoDB" id="28230at2759"/>
<dbReference type="PANTHER" id="PTHR24416">
    <property type="entry name" value="TYROSINE-PROTEIN KINASE RECEPTOR"/>
    <property type="match status" value="1"/>
</dbReference>
<feature type="compositionally biased region" description="Basic and acidic residues" evidence="7">
    <location>
        <begin position="658"/>
        <end position="672"/>
    </location>
</feature>
<dbReference type="GO" id="GO:0005524">
    <property type="term" value="F:ATP binding"/>
    <property type="evidence" value="ECO:0007669"/>
    <property type="project" value="UniProtKB-KW"/>
</dbReference>
<dbReference type="Pfam" id="PF07714">
    <property type="entry name" value="PK_Tyr_Ser-Thr"/>
    <property type="match status" value="2"/>
</dbReference>
<keyword evidence="6" id="KW-0829">Tyrosine-protein kinase</keyword>
<feature type="domain" description="Protein kinase" evidence="8">
    <location>
        <begin position="1"/>
        <end position="150"/>
    </location>
</feature>
<feature type="compositionally biased region" description="Basic and acidic residues" evidence="7">
    <location>
        <begin position="567"/>
        <end position="581"/>
    </location>
</feature>
<dbReference type="InterPro" id="IPR008266">
    <property type="entry name" value="Tyr_kinase_AS"/>
</dbReference>
<dbReference type="PRINTS" id="PR00109">
    <property type="entry name" value="TYRKINASE"/>
</dbReference>
<organism evidence="9 10">
    <name type="scientific">Mytilus galloprovincialis</name>
    <name type="common">Mediterranean mussel</name>
    <dbReference type="NCBI Taxonomy" id="29158"/>
    <lineage>
        <taxon>Eukaryota</taxon>
        <taxon>Metazoa</taxon>
        <taxon>Spiralia</taxon>
        <taxon>Lophotrochozoa</taxon>
        <taxon>Mollusca</taxon>
        <taxon>Bivalvia</taxon>
        <taxon>Autobranchia</taxon>
        <taxon>Pteriomorphia</taxon>
        <taxon>Mytilida</taxon>
        <taxon>Mytiloidea</taxon>
        <taxon>Mytilidae</taxon>
        <taxon>Mytilinae</taxon>
        <taxon>Mytilus</taxon>
    </lineage>
</organism>
<dbReference type="PANTHER" id="PTHR24416:SF611">
    <property type="entry name" value="TYROSINE-PROTEIN KINASE TRANSMEMBRANE RECEPTOR ROR"/>
    <property type="match status" value="1"/>
</dbReference>
<evidence type="ECO:0000313" key="10">
    <source>
        <dbReference type="Proteomes" id="UP000596742"/>
    </source>
</evidence>
<dbReference type="FunFam" id="1.10.510.10:FF:000554">
    <property type="entry name" value="Predicted protein"/>
    <property type="match status" value="1"/>
</dbReference>
<dbReference type="GO" id="GO:0007169">
    <property type="term" value="P:cell surface receptor protein tyrosine kinase signaling pathway"/>
    <property type="evidence" value="ECO:0007669"/>
    <property type="project" value="TreeGrafter"/>
</dbReference>
<keyword evidence="5" id="KW-0067">ATP-binding</keyword>
<keyword evidence="3" id="KW-0547">Nucleotide-binding</keyword>
<keyword evidence="2" id="KW-0808">Transferase</keyword>
<dbReference type="Proteomes" id="UP000596742">
    <property type="component" value="Unassembled WGS sequence"/>
</dbReference>
<dbReference type="InterPro" id="IPR011009">
    <property type="entry name" value="Kinase-like_dom_sf"/>
</dbReference>
<evidence type="ECO:0000259" key="8">
    <source>
        <dbReference type="PROSITE" id="PS50011"/>
    </source>
</evidence>
<dbReference type="EMBL" id="UYJE01004728">
    <property type="protein sequence ID" value="VDI30903.1"/>
    <property type="molecule type" value="Genomic_DNA"/>
</dbReference>
<dbReference type="GO" id="GO:0043235">
    <property type="term" value="C:receptor complex"/>
    <property type="evidence" value="ECO:0007669"/>
    <property type="project" value="TreeGrafter"/>
</dbReference>
<dbReference type="InterPro" id="IPR050122">
    <property type="entry name" value="RTK"/>
</dbReference>
<evidence type="ECO:0000256" key="6">
    <source>
        <dbReference type="ARBA" id="ARBA00023137"/>
    </source>
</evidence>